<organism evidence="2 3">
    <name type="scientific">Flavobacterium limicola</name>
    <dbReference type="NCBI Taxonomy" id="180441"/>
    <lineage>
        <taxon>Bacteria</taxon>
        <taxon>Pseudomonadati</taxon>
        <taxon>Bacteroidota</taxon>
        <taxon>Flavobacteriia</taxon>
        <taxon>Flavobacteriales</taxon>
        <taxon>Flavobacteriaceae</taxon>
        <taxon>Flavobacterium</taxon>
    </lineage>
</organism>
<dbReference type="PANTHER" id="PTHR46825">
    <property type="entry name" value="D-ALANYL-D-ALANINE-CARBOXYPEPTIDASE/ENDOPEPTIDASE AMPH"/>
    <property type="match status" value="1"/>
</dbReference>
<dbReference type="PANTHER" id="PTHR46825:SF9">
    <property type="entry name" value="BETA-LACTAMASE-RELATED DOMAIN-CONTAINING PROTEIN"/>
    <property type="match status" value="1"/>
</dbReference>
<dbReference type="RefSeq" id="WP_121365029.1">
    <property type="nucleotide sequence ID" value="NZ_RBXA01000002.1"/>
</dbReference>
<dbReference type="SUPFAM" id="SSF56601">
    <property type="entry name" value="beta-lactamase/transpeptidase-like"/>
    <property type="match status" value="1"/>
</dbReference>
<keyword evidence="3" id="KW-1185">Reference proteome</keyword>
<dbReference type="Gene3D" id="3.40.710.10">
    <property type="entry name" value="DD-peptidase/beta-lactamase superfamily"/>
    <property type="match status" value="1"/>
</dbReference>
<dbReference type="AlphaFoldDB" id="A0A495S379"/>
<gene>
    <name evidence="2" type="ORF">BC952_1605</name>
</gene>
<dbReference type="InterPro" id="IPR050491">
    <property type="entry name" value="AmpC-like"/>
</dbReference>
<accession>A0A495S379</accession>
<dbReference type="Proteomes" id="UP000280091">
    <property type="component" value="Unassembled WGS sequence"/>
</dbReference>
<dbReference type="EMBL" id="RBXA01000002">
    <property type="protein sequence ID" value="RKS93764.1"/>
    <property type="molecule type" value="Genomic_DNA"/>
</dbReference>
<evidence type="ECO:0000259" key="1">
    <source>
        <dbReference type="Pfam" id="PF00144"/>
    </source>
</evidence>
<evidence type="ECO:0000313" key="2">
    <source>
        <dbReference type="EMBL" id="RKS93764.1"/>
    </source>
</evidence>
<feature type="domain" description="Beta-lactamase-related" evidence="1">
    <location>
        <begin position="45"/>
        <end position="344"/>
    </location>
</feature>
<dbReference type="InterPro" id="IPR001466">
    <property type="entry name" value="Beta-lactam-related"/>
</dbReference>
<protein>
    <submittedName>
        <fullName evidence="2">Beta-lactamase</fullName>
    </submittedName>
</protein>
<evidence type="ECO:0000313" key="3">
    <source>
        <dbReference type="Proteomes" id="UP000280091"/>
    </source>
</evidence>
<name>A0A495S379_9FLAO</name>
<dbReference type="OrthoDB" id="9793489at2"/>
<proteinExistence type="predicted"/>
<reference evidence="2 3" key="1">
    <citation type="submission" date="2018-10" db="EMBL/GenBank/DDBJ databases">
        <title>Genomic Encyclopedia of Archaeal and Bacterial Type Strains, Phase II (KMG-II): from individual species to whole genera.</title>
        <authorList>
            <person name="Goeker M."/>
        </authorList>
    </citation>
    <scope>NUCLEOTIDE SEQUENCE [LARGE SCALE GENOMIC DNA]</scope>
    <source>
        <strain evidence="2 3">DSM 15094</strain>
    </source>
</reference>
<sequence>MKTTSKFAIIILLLLGIKGISQTNSKLLKQIDSLLTNNNQDNTINGNILVIQNSEILYEKSFGFAEPNRKIKLNKDFKFLIGSIYKEFPAVAIMQLSEKGLINLEDNIDKYISELPSWSKDISIKNLLQYSAGLPDIQTKKYPQDKIITTKDIFNDLLNIPNLIYKPGTDYLYTNYSPLLLMKIVENVSGKTFNEYSKTFLFNSENINIKTQYPYIEKENLAFSFNNEFVPDNFKLEIPFLFISNSYGLYDWFKRIDENSLISEKSKLFLGKTANILSDKSMQSPFGKLYTTKQSTSREISVTEHTHDGSFGNFKCIARRFNLENITIIILTNQNTNNVYEISEEVYKLVIKKKK</sequence>
<dbReference type="InterPro" id="IPR012338">
    <property type="entry name" value="Beta-lactam/transpept-like"/>
</dbReference>
<dbReference type="Pfam" id="PF00144">
    <property type="entry name" value="Beta-lactamase"/>
    <property type="match status" value="1"/>
</dbReference>
<comment type="caution">
    <text evidence="2">The sequence shown here is derived from an EMBL/GenBank/DDBJ whole genome shotgun (WGS) entry which is preliminary data.</text>
</comment>